<accession>A0A3Q7XTM8</accession>
<evidence type="ECO:0000256" key="2">
    <source>
        <dbReference type="ARBA" id="ARBA00022801"/>
    </source>
</evidence>
<dbReference type="Pfam" id="PF20073">
    <property type="entry name" value="DUF6469"/>
    <property type="match status" value="1"/>
</dbReference>
<dbReference type="PANTHER" id="PTHR21529">
    <property type="entry name" value="MAMMARY TURMOR VIRUS RECEPTOR HOMOLOG 1, 2 MTVR1, 2"/>
    <property type="match status" value="1"/>
</dbReference>
<dbReference type="InterPro" id="IPR045529">
    <property type="entry name" value="DUF6469"/>
</dbReference>
<dbReference type="PaxDb" id="3827-XP_004504913.1"/>
<dbReference type="RefSeq" id="XP_027191378.1">
    <property type="nucleotide sequence ID" value="XM_027335577.1"/>
</dbReference>
<dbReference type="InterPro" id="IPR027417">
    <property type="entry name" value="P-loop_NTPase"/>
</dbReference>
<evidence type="ECO:0000256" key="3">
    <source>
        <dbReference type="ARBA" id="ARBA00022806"/>
    </source>
</evidence>
<dbReference type="GO" id="GO:0016787">
    <property type="term" value="F:hydrolase activity"/>
    <property type="evidence" value="ECO:0007669"/>
    <property type="project" value="UniProtKB-UniRule"/>
</dbReference>
<keyword evidence="1 5" id="KW-0547">Nucleotide-binding</keyword>
<dbReference type="Pfam" id="PF00580">
    <property type="entry name" value="UvrD-helicase"/>
    <property type="match status" value="1"/>
</dbReference>
<proteinExistence type="predicted"/>
<dbReference type="Proteomes" id="UP000087171">
    <property type="component" value="Chromosome Ca6"/>
</dbReference>
<dbReference type="InterPro" id="IPR039904">
    <property type="entry name" value="TRANK1"/>
</dbReference>
<name>A0A3Q7XTM8_CICAR</name>
<dbReference type="SUPFAM" id="SSF52540">
    <property type="entry name" value="P-loop containing nucleoside triphosphate hydrolases"/>
    <property type="match status" value="2"/>
</dbReference>
<protein>
    <submittedName>
        <fullName evidence="9">LOW QUALITY PROTEIN: uncharacterized protein LOC101506332</fullName>
    </submittedName>
</protein>
<evidence type="ECO:0000256" key="5">
    <source>
        <dbReference type="PROSITE-ProRule" id="PRU00560"/>
    </source>
</evidence>
<keyword evidence="8" id="KW-1185">Reference proteome</keyword>
<dbReference type="GO" id="GO:0005524">
    <property type="term" value="F:ATP binding"/>
    <property type="evidence" value="ECO:0007669"/>
    <property type="project" value="UniProtKB-UniRule"/>
</dbReference>
<dbReference type="CDD" id="cd18808">
    <property type="entry name" value="SF1_C_Upf1"/>
    <property type="match status" value="1"/>
</dbReference>
<feature type="compositionally biased region" description="Basic and acidic residues" evidence="6">
    <location>
        <begin position="2498"/>
        <end position="2517"/>
    </location>
</feature>
<gene>
    <name evidence="9" type="primary">LOC101506332</name>
</gene>
<evidence type="ECO:0000259" key="7">
    <source>
        <dbReference type="PROSITE" id="PS51198"/>
    </source>
</evidence>
<dbReference type="Gene3D" id="1.10.10.160">
    <property type="match status" value="1"/>
</dbReference>
<sequence length="2544" mass="289337">MNHSSKKRVTYYNDHTFINTMFSWSLEDIFNQDLYLNKVDNIDLSFSSVKQYFKSFVYPLLDETRAQLCSCMEILSSSPYAEVISLEQSLSHSYGSNHYVVKTDSWRNRSSGHGKELYKTLFGDVFILADFKPETVNDLQRSGRMWSFVLSAGILDEEIKDDDDDSKLMSTFKVIASENIDIDEMGQKSLFIIFLTNITPNKRIWNALHMNGDSKLIQKILCASDVVEESCDCCFPKTDSLRDDETYQRLSSELNESQNKAICACLSSVHCNHKSTVDLIWGPPGTGKTKTLGTLLFGLLKMNCRTLVCAPTNVAIKEVASRVLSMVIESFDRNSDALFCNLGDILLFGNHERLKVGAEIEEIYLDYRVNQLLICFTPPAGWKYSFGSMIDLLVNCVSHYHIFIENELRKEQDKIDDKNSNKAKDDNPSDCGVKTCKSFLEFVRERFLSIALPLRNCISVLCTHIGRSYIMEHNLKGLTCLFRSLDSFEALLFESNIVCELLEEIFSPLEKEHSSLESFVGAEYSLHQSRTVCLSLLRTLEVSLGDLSLPDVVTEESIREFCLQSSSLIFSTASSSFRLHSVAMEPLDILVIDEAAQLKECESIIPLLLSDINHAILVGDERQLPALVESSVSFDVGFGRSLFARLSTLGHPNHFLNIQYRMHPAISSFPNSRFYLNQILDASNVTSKNYRKQYLPGQMFGPYSFINIIGGREEFDDAGRSRKNMVEVAVVMKIIKNCFRAWLDLKENISIGVVSPYAAQVVAIHDMLGQKYDKNEGFDVKVKTIDGFQGGEQDIIILSTVRTGCSTSLGFISSHQRTNVALTRARYCLWILGSERTLVSQENVWKALVLDAKKRQCFFNADEDEDLAKSIWEAKKELDQLDDLLNADSVVFRNSRWKVLFSDNFLKSFKKLPSKRTKKSVISLLLKLSSGWRPKRIKVDLLCGNSSQMLKQYKVEGLFVVCSKDIVKESLFTQVLRIWDILPAEDIPKVVKRLDSIFGSYTDDFISRCSEQCFEGKMEVPMTWEKSIEIIKIKNLDNNGNEAESSCSIKEFMSRIQSHLLSDRNSNELDLPFEVSDEEHDIILFPKSTFVLGRSGTGKTTVLTMKLFQKEKLHHEALENAYGNKNVEVPCLNYDKGYSDSSTVNDRPVLHQLFVTVSPKLCQAVKHHVVRMKRFIGDGDISTESSCIEEDIVDVDTSIQFKNIPDSFANLPANSYPLVITFQKFLMMLDGTVGNSYFERFSDMSSLSENLGVRTVASESFIRKKEVTYDRFDSLYWPHFNSQYTKTLDSSRVFTEIISHIKGSIQSVQPGEEKLSRQEYVSLSDNRASSLSKQKREIIYDIYQSYETMKMNNGDFDLADMVADLHRRIRITKYKGDEMHFVYIDEVQDLTMSQIALFKYVCRNVEEGFVFCGDTAQTIARGIDFRFQDIKSLFYKKFLLEPKRSVNNQGKEKVTVSATFLLNQNFRTHAGVLKLSQSAIELLFRFFPHSIDVLKPETSLIYGEAPVVLECGSRKNAIVTIFGNTGHVAGKIVGFGAEQVILVRDDYARNEILDYVGKQALVLTILECKGLEFQDVLLYNFFGTSPLKNRWRVIYEYMSEQDMFEPSELKSFPSFNDSKHNILCSELKQLYVAITRTRQRLWICENAEEYCRPMFDYWKRKCLVQFKELDDSLAQAMKVASTPEEWKSRGKKLYYQNNFEMATMCFERAGDSYWEKKSKAAGLRANAQTVHDLNPEDAKAVLREAAEIFEGIGMAESAAQCFSDLGDYERAGKLYLEKCEEPDLKRAGECFYLAGCYEMAAQVYARGSFFSDCLNICAKSGLFDVGLYYIQHWKQNESADPGWAKSHDLYAIEQKFLENCARNYFDKKDTKSMMKFVRAFHSMDLKREFLQSLSLLDELLELEEESGNFMEAVNIAKMIGDIIRIADLLGKAGELLEAYELMFFYVFANSLWFGGSKSWPLKKFSQKAELLGRALTFAKEVSSSFYELASTEAEILSNEHGSIFEIMNNLKSSRIHGSIRGEILCLWKLLDCHFKLNSSKVVVMILGIANVKDELLVQVMTKLEDNIRWKDFIQSLRMYSESVNLPGNKVVLELHRIFRLSEALQYICSVNWIREVDYISPSCFMYLIERLLLMTSSWKGFIYATKSSFTEWLICQDENSLSNLSFMADVKPDMNVILDFIANILREFVYDQNGTKTWIEKSNLKVKNYFPSLLLRLVVSMCLLHLSSGSGKYLQLLRNLLGKGYITSQLPLEFYNVLHKGKKNMSLEVFAEAFKVIGNPLVIVRLQNNSSEIVCSDAVLVDLATCQKRELILQTLFPSRVDSIEGETAAVITEPSDAASKSSASVSDLASDGQIKDGINISMNADCFWDWLESLKSQTDVSCISRISPNSIMIKDFLDLCIHVLTLSVQDPAKLGNKNELGELVNLLDEMKQLHTVLSMKDWMTEKPIPMELAKKILSRRSKVALILNQLLLSCKKNINAESDPSQTSTAAGNDEQNVLKESKDNVSKNSEGEDNSKQGNARENSKGKKNKSKKRKGGKKGKK</sequence>
<dbReference type="Gene3D" id="3.40.50.300">
    <property type="entry name" value="P-loop containing nucleotide triphosphate hydrolases"/>
    <property type="match status" value="4"/>
</dbReference>
<dbReference type="InterPro" id="IPR041677">
    <property type="entry name" value="DNA2/NAM7_AAA_11"/>
</dbReference>
<dbReference type="OrthoDB" id="3156807at2759"/>
<dbReference type="InterPro" id="IPR041679">
    <property type="entry name" value="DNA2/NAM7-like_C"/>
</dbReference>
<evidence type="ECO:0000256" key="1">
    <source>
        <dbReference type="ARBA" id="ARBA00022741"/>
    </source>
</evidence>
<feature type="compositionally biased region" description="Polar residues" evidence="6">
    <location>
        <begin position="2482"/>
        <end position="2497"/>
    </location>
</feature>
<feature type="domain" description="UvrD-like helicase ATP-binding" evidence="7">
    <location>
        <begin position="1072"/>
        <end position="1469"/>
    </location>
</feature>
<dbReference type="GO" id="GO:0005694">
    <property type="term" value="C:chromosome"/>
    <property type="evidence" value="ECO:0007669"/>
    <property type="project" value="UniProtKB-ARBA"/>
</dbReference>
<reference evidence="8" key="1">
    <citation type="journal article" date="2013" name="Nat. Biotechnol.">
        <title>Draft genome sequence of chickpea (Cicer arietinum) provides a resource for trait improvement.</title>
        <authorList>
            <person name="Varshney R.K."/>
            <person name="Song C."/>
            <person name="Saxena R.K."/>
            <person name="Azam S."/>
            <person name="Yu S."/>
            <person name="Sharpe A.G."/>
            <person name="Cannon S."/>
            <person name="Baek J."/>
            <person name="Rosen B.D."/>
            <person name="Tar'an B."/>
            <person name="Millan T."/>
            <person name="Zhang X."/>
            <person name="Ramsay L.D."/>
            <person name="Iwata A."/>
            <person name="Wang Y."/>
            <person name="Nelson W."/>
            <person name="Farmer A.D."/>
            <person name="Gaur P.M."/>
            <person name="Soderlund C."/>
            <person name="Penmetsa R.V."/>
            <person name="Xu C."/>
            <person name="Bharti A.K."/>
            <person name="He W."/>
            <person name="Winter P."/>
            <person name="Zhao S."/>
            <person name="Hane J.K."/>
            <person name="Carrasquilla-Garcia N."/>
            <person name="Condie J.A."/>
            <person name="Upadhyaya H.D."/>
            <person name="Luo M.C."/>
            <person name="Thudi M."/>
            <person name="Gowda C.L."/>
            <person name="Singh N.P."/>
            <person name="Lichtenzveig J."/>
            <person name="Gali K.K."/>
            <person name="Rubio J."/>
            <person name="Nadarajan N."/>
            <person name="Dolezel J."/>
            <person name="Bansal K.C."/>
            <person name="Xu X."/>
            <person name="Edwards D."/>
            <person name="Zhang G."/>
            <person name="Kahl G."/>
            <person name="Gil J."/>
            <person name="Singh K.B."/>
            <person name="Datta S.K."/>
            <person name="Jackson S.A."/>
            <person name="Wang J."/>
            <person name="Cook D.R."/>
        </authorList>
    </citation>
    <scope>NUCLEOTIDE SEQUENCE [LARGE SCALE GENOMIC DNA]</scope>
    <source>
        <strain evidence="8">cv. CDC Frontier</strain>
    </source>
</reference>
<dbReference type="InterPro" id="IPR047187">
    <property type="entry name" value="SF1_C_Upf1"/>
</dbReference>
<dbReference type="STRING" id="3827.A0A3Q7XTM8"/>
<feature type="region of interest" description="Disordered" evidence="6">
    <location>
        <begin position="2482"/>
        <end position="2544"/>
    </location>
</feature>
<dbReference type="FunFam" id="3.40.50.300:FF:000326">
    <property type="entry name" value="P-loop containing nucleoside triphosphate hydrolase"/>
    <property type="match status" value="1"/>
</dbReference>
<feature type="binding site" evidence="5">
    <location>
        <begin position="1093"/>
        <end position="1100"/>
    </location>
    <ligand>
        <name>ATP</name>
        <dbReference type="ChEBI" id="CHEBI:30616"/>
    </ligand>
</feature>
<organism evidence="8 9">
    <name type="scientific">Cicer arietinum</name>
    <name type="common">Chickpea</name>
    <name type="synonym">Garbanzo</name>
    <dbReference type="NCBI Taxonomy" id="3827"/>
    <lineage>
        <taxon>Eukaryota</taxon>
        <taxon>Viridiplantae</taxon>
        <taxon>Streptophyta</taxon>
        <taxon>Embryophyta</taxon>
        <taxon>Tracheophyta</taxon>
        <taxon>Spermatophyta</taxon>
        <taxon>Magnoliopsida</taxon>
        <taxon>eudicotyledons</taxon>
        <taxon>Gunneridae</taxon>
        <taxon>Pentapetalae</taxon>
        <taxon>rosids</taxon>
        <taxon>fabids</taxon>
        <taxon>Fabales</taxon>
        <taxon>Fabaceae</taxon>
        <taxon>Papilionoideae</taxon>
        <taxon>50 kb inversion clade</taxon>
        <taxon>NPAAA clade</taxon>
        <taxon>Hologalegina</taxon>
        <taxon>IRL clade</taxon>
        <taxon>Cicereae</taxon>
        <taxon>Cicer</taxon>
    </lineage>
</organism>
<dbReference type="InterPro" id="IPR014016">
    <property type="entry name" value="UvrD-like_ATP-bd"/>
</dbReference>
<reference evidence="9" key="2">
    <citation type="submission" date="2025-08" db="UniProtKB">
        <authorList>
            <consortium name="RefSeq"/>
        </authorList>
    </citation>
    <scope>IDENTIFICATION</scope>
    <source>
        <tissue evidence="9">Etiolated seedlings</tissue>
    </source>
</reference>
<dbReference type="GO" id="GO:0004386">
    <property type="term" value="F:helicase activity"/>
    <property type="evidence" value="ECO:0007669"/>
    <property type="project" value="UniProtKB-UniRule"/>
</dbReference>
<dbReference type="PANTHER" id="PTHR21529:SF4">
    <property type="entry name" value="TPR AND ANKYRIN REPEAT-CONTAINING PROTEIN 1"/>
    <property type="match status" value="1"/>
</dbReference>
<evidence type="ECO:0000256" key="6">
    <source>
        <dbReference type="SAM" id="MobiDB-lite"/>
    </source>
</evidence>
<keyword evidence="2 5" id="KW-0378">Hydrolase</keyword>
<dbReference type="Pfam" id="PF13086">
    <property type="entry name" value="AAA_11"/>
    <property type="match status" value="1"/>
</dbReference>
<evidence type="ECO:0000256" key="4">
    <source>
        <dbReference type="ARBA" id="ARBA00022840"/>
    </source>
</evidence>
<dbReference type="InterPro" id="IPR013986">
    <property type="entry name" value="DExx_box_DNA_helicase_dom_sf"/>
</dbReference>
<evidence type="ECO:0000313" key="9">
    <source>
        <dbReference type="RefSeq" id="XP_027191378.1"/>
    </source>
</evidence>
<evidence type="ECO:0000313" key="8">
    <source>
        <dbReference type="Proteomes" id="UP000087171"/>
    </source>
</evidence>
<dbReference type="PROSITE" id="PS51198">
    <property type="entry name" value="UVRD_HELICASE_ATP_BIND"/>
    <property type="match status" value="1"/>
</dbReference>
<keyword evidence="3 5" id="KW-0347">Helicase</keyword>
<keyword evidence="4 5" id="KW-0067">ATP-binding</keyword>
<dbReference type="Pfam" id="PF13087">
    <property type="entry name" value="AAA_12"/>
    <property type="match status" value="1"/>
</dbReference>
<feature type="compositionally biased region" description="Basic residues" evidence="6">
    <location>
        <begin position="2528"/>
        <end position="2544"/>
    </location>
</feature>